<dbReference type="EMBL" id="CP044067">
    <property type="protein sequence ID" value="QET06056.1"/>
    <property type="molecule type" value="Genomic_DNA"/>
</dbReference>
<evidence type="ECO:0000256" key="1">
    <source>
        <dbReference type="SAM" id="Phobius"/>
    </source>
</evidence>
<keyword evidence="1" id="KW-1133">Transmembrane helix</keyword>
<dbReference type="RefSeq" id="WP_150376777.1">
    <property type="nucleotide sequence ID" value="NZ_CP044067.1"/>
</dbReference>
<proteinExistence type="predicted"/>
<name>A0A5P2HDE8_9BURK</name>
<feature type="transmembrane region" description="Helical" evidence="1">
    <location>
        <begin position="28"/>
        <end position="51"/>
    </location>
</feature>
<keyword evidence="1" id="KW-0472">Membrane</keyword>
<feature type="transmembrane region" description="Helical" evidence="1">
    <location>
        <begin position="143"/>
        <end position="167"/>
    </location>
</feature>
<organism evidence="2 3">
    <name type="scientific">Cupriavidus pauculus</name>
    <dbReference type="NCBI Taxonomy" id="82633"/>
    <lineage>
        <taxon>Bacteria</taxon>
        <taxon>Pseudomonadati</taxon>
        <taxon>Pseudomonadota</taxon>
        <taxon>Betaproteobacteria</taxon>
        <taxon>Burkholderiales</taxon>
        <taxon>Burkholderiaceae</taxon>
        <taxon>Cupriavidus</taxon>
    </lineage>
</organism>
<dbReference type="OrthoDB" id="3536934at2"/>
<keyword evidence="1" id="KW-0812">Transmembrane</keyword>
<gene>
    <name evidence="2" type="ORF">FOB72_29480</name>
</gene>
<reference evidence="2 3" key="1">
    <citation type="submission" date="2019-09" db="EMBL/GenBank/DDBJ databases">
        <title>FDA dAtabase for Regulatory Grade micrObial Sequences (FDA-ARGOS): Supporting development and validation of Infectious Disease Dx tests.</title>
        <authorList>
            <person name="Sciortino C."/>
            <person name="Tallon L."/>
            <person name="Sadzewicz L."/>
            <person name="Vavikolanu K."/>
            <person name="Mehta A."/>
            <person name="Aluvathingal J."/>
            <person name="Nadendla S."/>
            <person name="Nandy P."/>
            <person name="Geyer C."/>
            <person name="Yan Y."/>
            <person name="Sichtig H."/>
        </authorList>
    </citation>
    <scope>NUCLEOTIDE SEQUENCE [LARGE SCALE GENOMIC DNA]</scope>
    <source>
        <strain evidence="2 3">FDAARGOS_664</strain>
    </source>
</reference>
<evidence type="ECO:0000313" key="3">
    <source>
        <dbReference type="Proteomes" id="UP000322822"/>
    </source>
</evidence>
<feature type="transmembrane region" description="Helical" evidence="1">
    <location>
        <begin position="103"/>
        <end position="123"/>
    </location>
</feature>
<dbReference type="AlphaFoldDB" id="A0A5P2HDE8"/>
<sequence length="169" mass="17998">MATPVAVTEWAAQLAALPVSATLRASAWAYPIVEIFHLAGMALLFGSIVVVDMRLAGFGRQLPVTVLLRHALPLSVVGFLLIAASGVLLFLAHADDLVGNRAFVVKTLLVLLGLANAAWFHMGPYRELLRPGSRWEAGGTPPAGARLCAWISLVTWGLVICAGRLIAYM</sequence>
<feature type="transmembrane region" description="Helical" evidence="1">
    <location>
        <begin position="71"/>
        <end position="91"/>
    </location>
</feature>
<evidence type="ECO:0008006" key="4">
    <source>
        <dbReference type="Google" id="ProtNLM"/>
    </source>
</evidence>
<evidence type="ECO:0000313" key="2">
    <source>
        <dbReference type="EMBL" id="QET06056.1"/>
    </source>
</evidence>
<protein>
    <recommendedName>
        <fullName evidence="4">DUF2214 domain-containing protein</fullName>
    </recommendedName>
</protein>
<dbReference type="Proteomes" id="UP000322822">
    <property type="component" value="Chromosome 2"/>
</dbReference>
<accession>A0A5P2HDE8</accession>